<feature type="region of interest" description="Disordered" evidence="1">
    <location>
        <begin position="47"/>
        <end position="115"/>
    </location>
</feature>
<evidence type="ECO:0000256" key="1">
    <source>
        <dbReference type="SAM" id="MobiDB-lite"/>
    </source>
</evidence>
<feature type="compositionally biased region" description="Basic and acidic residues" evidence="1">
    <location>
        <begin position="79"/>
        <end position="95"/>
    </location>
</feature>
<evidence type="ECO:0000313" key="3">
    <source>
        <dbReference type="Proteomes" id="UP000018948"/>
    </source>
</evidence>
<dbReference type="AlphaFoldDB" id="W2Y002"/>
<dbReference type="Proteomes" id="UP000018948">
    <property type="component" value="Unassembled WGS sequence"/>
</dbReference>
<name>W2Y002_PHYNI</name>
<comment type="caution">
    <text evidence="2">The sequence shown here is derived from an EMBL/GenBank/DDBJ whole genome shotgun (WGS) entry which is preliminary data.</text>
</comment>
<reference evidence="2 3" key="1">
    <citation type="submission" date="2013-11" db="EMBL/GenBank/DDBJ databases">
        <title>The Genome Sequence of Phytophthora parasitica P10297.</title>
        <authorList>
            <consortium name="The Broad Institute Genomics Platform"/>
            <person name="Russ C."/>
            <person name="Tyler B."/>
            <person name="Panabieres F."/>
            <person name="Shan W."/>
            <person name="Tripathy S."/>
            <person name="Grunwald N."/>
            <person name="Machado M."/>
            <person name="Johnson C.S."/>
            <person name="Walker B."/>
            <person name="Young S.K."/>
            <person name="Zeng Q."/>
            <person name="Gargeya S."/>
            <person name="Fitzgerald M."/>
            <person name="Haas B."/>
            <person name="Abouelleil A."/>
            <person name="Allen A.W."/>
            <person name="Alvarado L."/>
            <person name="Arachchi H.M."/>
            <person name="Berlin A.M."/>
            <person name="Chapman S.B."/>
            <person name="Gainer-Dewar J."/>
            <person name="Goldberg J."/>
            <person name="Griggs A."/>
            <person name="Gujja S."/>
            <person name="Hansen M."/>
            <person name="Howarth C."/>
            <person name="Imamovic A."/>
            <person name="Ireland A."/>
            <person name="Larimer J."/>
            <person name="McCowan C."/>
            <person name="Murphy C."/>
            <person name="Pearson M."/>
            <person name="Poon T.W."/>
            <person name="Priest M."/>
            <person name="Roberts A."/>
            <person name="Saif S."/>
            <person name="Shea T."/>
            <person name="Sisk P."/>
            <person name="Sykes S."/>
            <person name="Wortman J."/>
            <person name="Nusbaum C."/>
            <person name="Birren B."/>
        </authorList>
    </citation>
    <scope>NUCLEOTIDE SEQUENCE [LARGE SCALE GENOMIC DNA]</scope>
    <source>
        <strain evidence="2 3">P10297</strain>
    </source>
</reference>
<sequence>YMGEEKTEKDSHPELLRAVQIEARYRPACAKRNNSRVVRQICLYSNGSLDASSGRDRVGSLSADSETRRPETPAQRNSFKRDPRNAVHDVNETSKHRGLSPASNRLGGPDLRITS</sequence>
<organism evidence="2 3">
    <name type="scientific">Phytophthora nicotianae P10297</name>
    <dbReference type="NCBI Taxonomy" id="1317064"/>
    <lineage>
        <taxon>Eukaryota</taxon>
        <taxon>Sar</taxon>
        <taxon>Stramenopiles</taxon>
        <taxon>Oomycota</taxon>
        <taxon>Peronosporomycetes</taxon>
        <taxon>Peronosporales</taxon>
        <taxon>Peronosporaceae</taxon>
        <taxon>Phytophthora</taxon>
    </lineage>
</organism>
<proteinExistence type="predicted"/>
<protein>
    <submittedName>
        <fullName evidence="2">Uncharacterized protein</fullName>
    </submittedName>
</protein>
<gene>
    <name evidence="2" type="ORF">F442_22271</name>
</gene>
<dbReference type="EMBL" id="ANIY01004699">
    <property type="protein sequence ID" value="ETP28435.1"/>
    <property type="molecule type" value="Genomic_DNA"/>
</dbReference>
<evidence type="ECO:0000313" key="2">
    <source>
        <dbReference type="EMBL" id="ETP28435.1"/>
    </source>
</evidence>
<feature type="non-terminal residue" evidence="2">
    <location>
        <position position="1"/>
    </location>
</feature>
<accession>W2Y002</accession>